<sequence length="155" mass="17585">MAIYEIRRQNARYLAATFENRREFADAANMSRSQLSQRIGPNPTEIIGDSIARRIEKAANKEEGWLDREHPEVTGELEERKPPEGYIDPNELMIAVQEVWDAMEAKGEKITPPILISAALIYMRLRDARGEPSANDANQSITIAQSTIQTLDFNR</sequence>
<dbReference type="EMBL" id="JBGMEK010000162">
    <property type="protein sequence ID" value="MFA0813892.1"/>
    <property type="molecule type" value="Genomic_DNA"/>
</dbReference>
<keyword evidence="3" id="KW-1185">Reference proteome</keyword>
<evidence type="ECO:0000313" key="3">
    <source>
        <dbReference type="Proteomes" id="UP001569428"/>
    </source>
</evidence>
<protein>
    <submittedName>
        <fullName evidence="2">Uncharacterized protein</fullName>
    </submittedName>
</protein>
<feature type="compositionally biased region" description="Basic and acidic residues" evidence="1">
    <location>
        <begin position="62"/>
        <end position="83"/>
    </location>
</feature>
<name>A0ABV4P6L3_9GAMM</name>
<organism evidence="2 3">
    <name type="scientific">Microbulbifer epialgicus</name>
    <dbReference type="NCBI Taxonomy" id="393907"/>
    <lineage>
        <taxon>Bacteria</taxon>
        <taxon>Pseudomonadati</taxon>
        <taxon>Pseudomonadota</taxon>
        <taxon>Gammaproteobacteria</taxon>
        <taxon>Cellvibrionales</taxon>
        <taxon>Microbulbiferaceae</taxon>
        <taxon>Microbulbifer</taxon>
    </lineage>
</organism>
<accession>A0ABV4P6L3</accession>
<feature type="region of interest" description="Disordered" evidence="1">
    <location>
        <begin position="62"/>
        <end position="87"/>
    </location>
</feature>
<reference evidence="2 3" key="1">
    <citation type="submission" date="2024-08" db="EMBL/GenBank/DDBJ databases">
        <authorList>
            <person name="Ishaq N."/>
        </authorList>
    </citation>
    <scope>NUCLEOTIDE SEQUENCE [LARGE SCALE GENOMIC DNA]</scope>
    <source>
        <strain evidence="2 3">DSM 18651</strain>
    </source>
</reference>
<evidence type="ECO:0000256" key="1">
    <source>
        <dbReference type="SAM" id="MobiDB-lite"/>
    </source>
</evidence>
<proteinExistence type="predicted"/>
<evidence type="ECO:0000313" key="2">
    <source>
        <dbReference type="EMBL" id="MFA0813892.1"/>
    </source>
</evidence>
<dbReference type="Proteomes" id="UP001569428">
    <property type="component" value="Unassembled WGS sequence"/>
</dbReference>
<comment type="caution">
    <text evidence="2">The sequence shown here is derived from an EMBL/GenBank/DDBJ whole genome shotgun (WGS) entry which is preliminary data.</text>
</comment>
<gene>
    <name evidence="2" type="ORF">ACCI49_23770</name>
</gene>
<dbReference type="RefSeq" id="WP_371841728.1">
    <property type="nucleotide sequence ID" value="NZ_JBGMEK010000162.1"/>
</dbReference>